<dbReference type="EMBL" id="PQVP01000001">
    <property type="protein sequence ID" value="POZ87251.1"/>
    <property type="molecule type" value="Genomic_DNA"/>
</dbReference>
<evidence type="ECO:0000313" key="1">
    <source>
        <dbReference type="EMBL" id="POZ87251.1"/>
    </source>
</evidence>
<reference evidence="1 2" key="1">
    <citation type="submission" date="2018-01" db="EMBL/GenBank/DDBJ databases">
        <title>Successful Treatment of Persistent Burkholderia cepacia Bacteremia with Ceftazidime-Avibactam.</title>
        <authorList>
            <person name="Tamma P."/>
            <person name="Fan Y."/>
            <person name="Bergman Y."/>
            <person name="Sick-Samuels A."/>
            <person name="Hsu A."/>
            <person name="Timp W."/>
            <person name="Simner P."/>
        </authorList>
    </citation>
    <scope>NUCLEOTIDE SEQUENCE [LARGE SCALE GENOMIC DNA]</scope>
    <source>
        <strain evidence="1 2">170816</strain>
    </source>
</reference>
<sequence>MASCEAARIDGGFDVRLSWPACFTRQCTDGADSARPEEPEFSNQDWDGNWASLKIVPIQYTVGEGGGREKRHVFP</sequence>
<gene>
    <name evidence="1" type="ORF">C3743_12690</name>
</gene>
<proteinExistence type="predicted"/>
<dbReference type="AlphaFoldDB" id="A0A2S5E791"/>
<protein>
    <submittedName>
        <fullName evidence="1">Uncharacterized protein</fullName>
    </submittedName>
</protein>
<dbReference type="Proteomes" id="UP000238655">
    <property type="component" value="Chromosome 2"/>
</dbReference>
<accession>A0A2S5E791</accession>
<organism evidence="1 2">
    <name type="scientific">Burkholderia contaminans</name>
    <dbReference type="NCBI Taxonomy" id="488447"/>
    <lineage>
        <taxon>Bacteria</taxon>
        <taxon>Pseudomonadati</taxon>
        <taxon>Pseudomonadota</taxon>
        <taxon>Betaproteobacteria</taxon>
        <taxon>Burkholderiales</taxon>
        <taxon>Burkholderiaceae</taxon>
        <taxon>Burkholderia</taxon>
        <taxon>Burkholderia cepacia complex</taxon>
    </lineage>
</organism>
<evidence type="ECO:0000313" key="2">
    <source>
        <dbReference type="Proteomes" id="UP000238655"/>
    </source>
</evidence>
<comment type="caution">
    <text evidence="1">The sequence shown here is derived from an EMBL/GenBank/DDBJ whole genome shotgun (WGS) entry which is preliminary data.</text>
</comment>
<name>A0A2S5E791_9BURK</name>